<proteinExistence type="predicted"/>
<name>A0A5E6Y4D5_PSEFL</name>
<evidence type="ECO:0000313" key="3">
    <source>
        <dbReference type="Proteomes" id="UP000326729"/>
    </source>
</evidence>
<reference evidence="2 3" key="1">
    <citation type="submission" date="2019-09" db="EMBL/GenBank/DDBJ databases">
        <authorList>
            <person name="Chandra G."/>
            <person name="Truman W A."/>
        </authorList>
    </citation>
    <scope>NUCLEOTIDE SEQUENCE [LARGE SCALE GENOMIC DNA]</scope>
    <source>
        <strain evidence="2">PS659</strain>
    </source>
</reference>
<protein>
    <submittedName>
        <fullName evidence="2">Uncharacterized protein</fullName>
    </submittedName>
</protein>
<sequence>MHHQWQRGAGARGIAVFGSGRHGQRDVAIEVRRRCQFERGQVPTRNVHRRRAVGSIEGVGAIGEPGTRRQAAQCEGERFRTVDVIGVGLDGGQQDRVVFKARVEHLSDIDVVQHAAQAISVPGAELEFLVAIGSDRNVEAVVLHARGRGVQGANELATPVQVDMRIFYTGTRCIVERHVVRGAGLRIDSGVEVARITGVALKFDDLIIAAGTVDAGFADFNRAPAVVGVPDAVAELADIEVEGRTAHSDFLEVGRGNHAATGQRQTRGIGDWSNDDGAGRRSSGRDAAVVGRVVGEVGGATPVAGGLEVNRRAIGCRGDHAAGGKRNGPGRVCVKAAIGRQAGQGEMVDAAVNVTAA</sequence>
<dbReference type="EMBL" id="CABVGY010000071">
    <property type="protein sequence ID" value="VVN47409.1"/>
    <property type="molecule type" value="Genomic_DNA"/>
</dbReference>
<dbReference type="Proteomes" id="UP000326729">
    <property type="component" value="Unassembled WGS sequence"/>
</dbReference>
<feature type="region of interest" description="Disordered" evidence="1">
    <location>
        <begin position="259"/>
        <end position="284"/>
    </location>
</feature>
<organism evidence="2 3">
    <name type="scientific">Pseudomonas fluorescens</name>
    <dbReference type="NCBI Taxonomy" id="294"/>
    <lineage>
        <taxon>Bacteria</taxon>
        <taxon>Pseudomonadati</taxon>
        <taxon>Pseudomonadota</taxon>
        <taxon>Gammaproteobacteria</taxon>
        <taxon>Pseudomonadales</taxon>
        <taxon>Pseudomonadaceae</taxon>
        <taxon>Pseudomonas</taxon>
    </lineage>
</organism>
<evidence type="ECO:0000313" key="2">
    <source>
        <dbReference type="EMBL" id="VVN47409.1"/>
    </source>
</evidence>
<accession>A0A5E6Y4D5</accession>
<evidence type="ECO:0000256" key="1">
    <source>
        <dbReference type="SAM" id="MobiDB-lite"/>
    </source>
</evidence>
<gene>
    <name evidence="2" type="ORF">PS659_05973</name>
</gene>
<dbReference type="AlphaFoldDB" id="A0A5E6Y4D5"/>